<comment type="similarity">
    <text evidence="1">Belongs to the 'phage' integrase family.</text>
</comment>
<keyword evidence="3 5" id="KW-0238">DNA-binding</keyword>
<dbReference type="SUPFAM" id="SSF56349">
    <property type="entry name" value="DNA breaking-rejoining enzymes"/>
    <property type="match status" value="1"/>
</dbReference>
<dbReference type="InterPro" id="IPR044068">
    <property type="entry name" value="CB"/>
</dbReference>
<dbReference type="InterPro" id="IPR010998">
    <property type="entry name" value="Integrase_recombinase_N"/>
</dbReference>
<dbReference type="CDD" id="cd00796">
    <property type="entry name" value="INT_Rci_Hp1_C"/>
    <property type="match status" value="1"/>
</dbReference>
<accession>G9YAW5</accession>
<dbReference type="InterPro" id="IPR002104">
    <property type="entry name" value="Integrase_catalytic"/>
</dbReference>
<feature type="domain" description="Core-binding (CB)" evidence="7">
    <location>
        <begin position="81"/>
        <end position="185"/>
    </location>
</feature>
<dbReference type="GO" id="GO:0003677">
    <property type="term" value="F:DNA binding"/>
    <property type="evidence" value="ECO:0007669"/>
    <property type="project" value="UniProtKB-UniRule"/>
</dbReference>
<sequence>MHCGAKQSDPNCAGERGWCDRRIIMSLFRRGETWYASFTKPDGGRIKQSLGTKDKRQAQELHDRLKAELWRVSRLGETPAMTFDNACVRWLEEKAAKKSLDDDKSRIRFWLSHFSGVLLKDITEERIYSAIQKMTNRRHEENWKAKAAAMIKKGKEPPEFKPKMAAVATKATHLSFIKALLRTAERDWKMLEKAPIVKVPQPKNKRIRWLEPVEAQRLIDECPEPLKSVVKFALSTGLRRSNIVNLEWQQIDMQRRVAWINPEESKSGRAIGVALNDTACQVLRNQIGKHHKWVFVYQEKCTRPDGTKTDAVRKMRYDANTAWRAALKRAGIEDFRFHDLRHTWASWLVQAGVPISVLQEMGGWESIEMVRRYAHLAPNHLTEHAKQIDTIFGNVVPNLSHVESSEQLVSYK</sequence>
<evidence type="ECO:0000259" key="6">
    <source>
        <dbReference type="PROSITE" id="PS51898"/>
    </source>
</evidence>
<evidence type="ECO:0000313" key="9">
    <source>
        <dbReference type="Proteomes" id="UP000005959"/>
    </source>
</evidence>
<dbReference type="GO" id="GO:0006310">
    <property type="term" value="P:DNA recombination"/>
    <property type="evidence" value="ECO:0007669"/>
    <property type="project" value="UniProtKB-KW"/>
</dbReference>
<dbReference type="PANTHER" id="PTHR30349:SF64">
    <property type="entry name" value="PROPHAGE INTEGRASE INTD-RELATED"/>
    <property type="match status" value="1"/>
</dbReference>
<gene>
    <name evidence="8" type="ORF">HMPREF0454_03742</name>
</gene>
<dbReference type="EMBL" id="AGCI01000089">
    <property type="protein sequence ID" value="EHM39694.1"/>
    <property type="molecule type" value="Genomic_DNA"/>
</dbReference>
<name>G9YAW5_HAFAL</name>
<dbReference type="PATRIC" id="fig|1002364.3.peg.3381"/>
<keyword evidence="4" id="KW-0233">DNA recombination</keyword>
<comment type="caution">
    <text evidence="8">The sequence shown here is derived from an EMBL/GenBank/DDBJ whole genome shotgun (WGS) entry which is preliminary data.</text>
</comment>
<dbReference type="InterPro" id="IPR013762">
    <property type="entry name" value="Integrase-like_cat_sf"/>
</dbReference>
<dbReference type="PROSITE" id="PS51898">
    <property type="entry name" value="TYR_RECOMBINASE"/>
    <property type="match status" value="1"/>
</dbReference>
<dbReference type="InterPro" id="IPR011010">
    <property type="entry name" value="DNA_brk_join_enz"/>
</dbReference>
<dbReference type="PROSITE" id="PS51900">
    <property type="entry name" value="CB"/>
    <property type="match status" value="1"/>
</dbReference>
<dbReference type="Gene3D" id="1.10.150.130">
    <property type="match status" value="1"/>
</dbReference>
<reference evidence="8 9" key="1">
    <citation type="submission" date="2011-08" db="EMBL/GenBank/DDBJ databases">
        <authorList>
            <person name="Weinstock G."/>
            <person name="Sodergren E."/>
            <person name="Clifton S."/>
            <person name="Fulton L."/>
            <person name="Fulton B."/>
            <person name="Courtney L."/>
            <person name="Fronick C."/>
            <person name="Harrison M."/>
            <person name="Strong C."/>
            <person name="Farmer C."/>
            <person name="Delahaunty K."/>
            <person name="Markovic C."/>
            <person name="Hall O."/>
            <person name="Minx P."/>
            <person name="Tomlinson C."/>
            <person name="Mitreva M."/>
            <person name="Hou S."/>
            <person name="Chen J."/>
            <person name="Wollam A."/>
            <person name="Pepin K.H."/>
            <person name="Johnson M."/>
            <person name="Bhonagiri V."/>
            <person name="Zhang X."/>
            <person name="Suruliraj S."/>
            <person name="Warren W."/>
            <person name="Chinwalla A."/>
            <person name="Mardis E.R."/>
            <person name="Wilson R.K."/>
        </authorList>
    </citation>
    <scope>NUCLEOTIDE SEQUENCE [LARGE SCALE GENOMIC DNA]</scope>
    <source>
        <strain evidence="8 9">ATCC 51873</strain>
    </source>
</reference>
<proteinExistence type="inferred from homology"/>
<evidence type="ECO:0000256" key="1">
    <source>
        <dbReference type="ARBA" id="ARBA00008857"/>
    </source>
</evidence>
<evidence type="ECO:0000259" key="7">
    <source>
        <dbReference type="PROSITE" id="PS51900"/>
    </source>
</evidence>
<feature type="domain" description="Tyr recombinase" evidence="6">
    <location>
        <begin position="205"/>
        <end position="386"/>
    </location>
</feature>
<dbReference type="PANTHER" id="PTHR30349">
    <property type="entry name" value="PHAGE INTEGRASE-RELATED"/>
    <property type="match status" value="1"/>
</dbReference>
<protein>
    <submittedName>
        <fullName evidence="8">Prophage DLP12 integrase</fullName>
    </submittedName>
</protein>
<dbReference type="Pfam" id="PF00589">
    <property type="entry name" value="Phage_integrase"/>
    <property type="match status" value="1"/>
</dbReference>
<keyword evidence="2" id="KW-0229">DNA integration</keyword>
<evidence type="ECO:0000256" key="4">
    <source>
        <dbReference type="ARBA" id="ARBA00023172"/>
    </source>
</evidence>
<organism evidence="8 9">
    <name type="scientific">Hafnia alvei ATCC 51873</name>
    <dbReference type="NCBI Taxonomy" id="1002364"/>
    <lineage>
        <taxon>Bacteria</taxon>
        <taxon>Pseudomonadati</taxon>
        <taxon>Pseudomonadota</taxon>
        <taxon>Gammaproteobacteria</taxon>
        <taxon>Enterobacterales</taxon>
        <taxon>Hafniaceae</taxon>
        <taxon>Hafnia</taxon>
    </lineage>
</organism>
<dbReference type="Gene3D" id="1.10.443.10">
    <property type="entry name" value="Intergrase catalytic core"/>
    <property type="match status" value="1"/>
</dbReference>
<evidence type="ECO:0000256" key="3">
    <source>
        <dbReference type="ARBA" id="ARBA00023125"/>
    </source>
</evidence>
<evidence type="ECO:0000313" key="8">
    <source>
        <dbReference type="EMBL" id="EHM39694.1"/>
    </source>
</evidence>
<dbReference type="Proteomes" id="UP000005959">
    <property type="component" value="Unassembled WGS sequence"/>
</dbReference>
<evidence type="ECO:0000256" key="2">
    <source>
        <dbReference type="ARBA" id="ARBA00022908"/>
    </source>
</evidence>
<dbReference type="HOGENOM" id="CLU_027562_17_7_6"/>
<dbReference type="GO" id="GO:0015074">
    <property type="term" value="P:DNA integration"/>
    <property type="evidence" value="ECO:0007669"/>
    <property type="project" value="UniProtKB-KW"/>
</dbReference>
<evidence type="ECO:0000256" key="5">
    <source>
        <dbReference type="PROSITE-ProRule" id="PRU01248"/>
    </source>
</evidence>
<dbReference type="InterPro" id="IPR050090">
    <property type="entry name" value="Tyrosine_recombinase_XerCD"/>
</dbReference>
<dbReference type="AlphaFoldDB" id="G9YAW5"/>